<name>A0ABT3G4Z8_9BACT</name>
<protein>
    <recommendedName>
        <fullName evidence="3">Fibronectin type-III domain-containing protein</fullName>
    </recommendedName>
</protein>
<dbReference type="EMBL" id="JAPDDR010000007">
    <property type="protein sequence ID" value="MCW1914908.1"/>
    <property type="molecule type" value="Genomic_DNA"/>
</dbReference>
<evidence type="ECO:0000313" key="2">
    <source>
        <dbReference type="Proteomes" id="UP001165653"/>
    </source>
</evidence>
<sequence>MIRFLVPLLLLISPLHGLDWVWQSVASGPEAGTRCAVAVDPAGRIHTVHTTVSSGTTTLTYSMRPNRGSGFSAVQTLLSSTLSVAHLDLDVGTDYTVQAAAVLGNGDVVVYERTSGGVLSIHTVAVAGGSTAATGGVSIVASGNGFSRPSLAFTATDGSARFTDKTSVWAAPVAVTTGANTGFAPSLTDTYGGLVVPTTTPRAIFTYSDTLKRVQVSYYSLISSSWQAPVNVAPCPAATRPSVDVHLGKLGVAYSFTDSSGETPVRAIRYADNASGSWTVQTITAADEMESEFDFFSSNLEMSFDATGEPLVGYKRDVFVIFDAFTRDIRFRRRVPAIGWEMTVVKELGSDFCGDLDLATNGAGDPAFVFEDDTNTTDSNFTFARPWAQPVTTDTSAALDASYQHSFAPALALNPKGEVMLLASVATQADLFSERVYRTPKIVTERHGPDLVTDVGTTDGPHFANALVTTASGLTYFVTLQGALTFDTSGEIHYGQHFGSAANATAPVGAVVSGVFQRQRAKRAPLRLASDATDRLYLTFTAEDGTGRLITRTPPEPPPGLETIRRQWYPLDIIPGDPTGIDLAVRADGAYAISYVDPGVRIVKLRTNINVANGAKLLAPVTVNVLTLGAGGTLPLNTACVIPSSGVPHVLTGQGNLIKDLRFNSSGAVLSQNLPFDCPGATVRAVASGNRIDVCAHSTRDGGSLHHTRFFDGVATTPQTQGRFVNTRGGMGSLGPDLAMVLDANGFPVIASSHLSGGFPLLTFFDDVLISRKADSLDDDGDGVPLLAENAHAMARFMADASLKPRMETFTYNSGGLQLEMGARYRHPKVPLTSGATGVSLFGEFRYQIAYSSDLQTFAVPPAGFFINTVTDPDPQVQVGQRLVTVWATPAQRVAHPRGFVRLDVSRDR</sequence>
<organism evidence="1 2">
    <name type="scientific">Luteolibacter rhizosphaerae</name>
    <dbReference type="NCBI Taxonomy" id="2989719"/>
    <lineage>
        <taxon>Bacteria</taxon>
        <taxon>Pseudomonadati</taxon>
        <taxon>Verrucomicrobiota</taxon>
        <taxon>Verrucomicrobiia</taxon>
        <taxon>Verrucomicrobiales</taxon>
        <taxon>Verrucomicrobiaceae</taxon>
        <taxon>Luteolibacter</taxon>
    </lineage>
</organism>
<comment type="caution">
    <text evidence="1">The sequence shown here is derived from an EMBL/GenBank/DDBJ whole genome shotgun (WGS) entry which is preliminary data.</text>
</comment>
<dbReference type="RefSeq" id="WP_264514445.1">
    <property type="nucleotide sequence ID" value="NZ_JAPDDR010000007.1"/>
</dbReference>
<reference evidence="1" key="1">
    <citation type="submission" date="2022-10" db="EMBL/GenBank/DDBJ databases">
        <title>Luteolibacter sp. GHJ8, whole genome shotgun sequencing project.</title>
        <authorList>
            <person name="Zhao G."/>
            <person name="Shen L."/>
        </authorList>
    </citation>
    <scope>NUCLEOTIDE SEQUENCE</scope>
    <source>
        <strain evidence="1">GHJ8</strain>
    </source>
</reference>
<evidence type="ECO:0008006" key="3">
    <source>
        <dbReference type="Google" id="ProtNLM"/>
    </source>
</evidence>
<gene>
    <name evidence="1" type="ORF">OJ996_15070</name>
</gene>
<keyword evidence="2" id="KW-1185">Reference proteome</keyword>
<proteinExistence type="predicted"/>
<evidence type="ECO:0000313" key="1">
    <source>
        <dbReference type="EMBL" id="MCW1914908.1"/>
    </source>
</evidence>
<dbReference type="Proteomes" id="UP001165653">
    <property type="component" value="Unassembled WGS sequence"/>
</dbReference>
<accession>A0ABT3G4Z8</accession>